<dbReference type="RefSeq" id="WP_269424499.1">
    <property type="nucleotide sequence ID" value="NZ_JAPWGY010000007.1"/>
</dbReference>
<organism evidence="1 2">
    <name type="scientific">Kiloniella laminariae</name>
    <dbReference type="NCBI Taxonomy" id="454162"/>
    <lineage>
        <taxon>Bacteria</taxon>
        <taxon>Pseudomonadati</taxon>
        <taxon>Pseudomonadota</taxon>
        <taxon>Alphaproteobacteria</taxon>
        <taxon>Rhodospirillales</taxon>
        <taxon>Kiloniellaceae</taxon>
        <taxon>Kiloniella</taxon>
    </lineage>
</organism>
<comment type="caution">
    <text evidence="1">The sequence shown here is derived from an EMBL/GenBank/DDBJ whole genome shotgun (WGS) entry which is preliminary data.</text>
</comment>
<accession>A0ABT4LMN5</accession>
<dbReference type="Pfam" id="PF02348">
    <property type="entry name" value="CTP_transf_3"/>
    <property type="match status" value="1"/>
</dbReference>
<dbReference type="InterPro" id="IPR029044">
    <property type="entry name" value="Nucleotide-diphossugar_trans"/>
</dbReference>
<sequence>MKTNLPAIKEQRLVAALACRAGGSRLFGKPLQNLDQGITILDHIIEEMKSTNEIDAIVLGISEGIENQIFVDVAKHHEISYILGDQKDVLKRLVQCGRHEAATDVFRITSECPFTSWEMLPEAWREHKKNNNDITVTEFLPEGLNFEIYSLAALVKSHQKGNDNERSEFCSAYARRCHDQFKIQVIPCQKDWARLDIRLTVDNPEDLILCRAVYKNLKGTKPHIPTGAILKFVDQHPELHKLVEPYVDMTPLWAHCQKEVHDHEK</sequence>
<dbReference type="InterPro" id="IPR003329">
    <property type="entry name" value="Cytidylyl_trans"/>
</dbReference>
<proteinExistence type="predicted"/>
<dbReference type="Gene3D" id="3.90.550.10">
    <property type="entry name" value="Spore Coat Polysaccharide Biosynthesis Protein SpsA, Chain A"/>
    <property type="match status" value="1"/>
</dbReference>
<dbReference type="SUPFAM" id="SSF53448">
    <property type="entry name" value="Nucleotide-diphospho-sugar transferases"/>
    <property type="match status" value="1"/>
</dbReference>
<reference evidence="1" key="1">
    <citation type="submission" date="2022-12" db="EMBL/GenBank/DDBJ databases">
        <title>Bacterial isolates from different developmental stages of Nematostella vectensis.</title>
        <authorList>
            <person name="Fraune S."/>
        </authorList>
    </citation>
    <scope>NUCLEOTIDE SEQUENCE</scope>
    <source>
        <strain evidence="1">G21630-S1</strain>
    </source>
</reference>
<dbReference type="Proteomes" id="UP001069802">
    <property type="component" value="Unassembled WGS sequence"/>
</dbReference>
<evidence type="ECO:0008006" key="3">
    <source>
        <dbReference type="Google" id="ProtNLM"/>
    </source>
</evidence>
<gene>
    <name evidence="1" type="ORF">O4H49_16295</name>
</gene>
<dbReference type="EMBL" id="JAPWGY010000007">
    <property type="protein sequence ID" value="MCZ4282348.1"/>
    <property type="molecule type" value="Genomic_DNA"/>
</dbReference>
<keyword evidence="2" id="KW-1185">Reference proteome</keyword>
<evidence type="ECO:0000313" key="2">
    <source>
        <dbReference type="Proteomes" id="UP001069802"/>
    </source>
</evidence>
<name>A0ABT4LMN5_9PROT</name>
<evidence type="ECO:0000313" key="1">
    <source>
        <dbReference type="EMBL" id="MCZ4282348.1"/>
    </source>
</evidence>
<protein>
    <recommendedName>
        <fullName evidence="3">Acylneuraminate cytidylyltransferase</fullName>
    </recommendedName>
</protein>